<proteinExistence type="predicted"/>
<evidence type="ECO:0008006" key="3">
    <source>
        <dbReference type="Google" id="ProtNLM"/>
    </source>
</evidence>
<dbReference type="Proteomes" id="UP000005551">
    <property type="component" value="Unassembled WGS sequence"/>
</dbReference>
<accession>I5BYA2</accession>
<dbReference type="RefSeq" id="WP_009056483.1">
    <property type="nucleotide sequence ID" value="NZ_AJYA01000041.1"/>
</dbReference>
<comment type="caution">
    <text evidence="1">The sequence shown here is derived from an EMBL/GenBank/DDBJ whole genome shotgun (WGS) entry which is preliminary data.</text>
</comment>
<protein>
    <recommendedName>
        <fullName evidence="3">PKD domain-containing protein</fullName>
    </recommendedName>
</protein>
<sequence length="406" mass="43653">MVTKILPLGLQATAFEWTYTDAEGNSETIEDVEHLVVPGGVNSVSVTVTFADGTEVTESVSLTFGNAGPEVELQLDPDIVCPCTDPSNPATGGGTNLADGMQINGSAPGPGFEYFWSAFPERGWTNSPDAFVCEPGTYYVLVREAGGMGQCYGIAEVTLRVVDNSDGGVLPTGRNGRWFFGDGAGIDFNDYPLFPTVPGSPRPLDAPELDDVFPAQITQRIFPNNLPDAVDVFYDISGNVIFYTDGETVWDFTHTPLLLDPTVLDPMGLGTGAGATTLGGDARARQGVIIVPYPDPALQETNTLFYLFTPTVNAPNQVLFHIVDLRRGGPFASPAVAGNVISANNLLFQPGTQQSAVHLGGGEIWLPLRRWGRRTIVCTLSIIMVYPSQIEQVREILRPVIRKFPV</sequence>
<dbReference type="AlphaFoldDB" id="I5BYA2"/>
<keyword evidence="2" id="KW-1185">Reference proteome</keyword>
<name>I5BYA2_9BACT</name>
<evidence type="ECO:0000313" key="2">
    <source>
        <dbReference type="Proteomes" id="UP000005551"/>
    </source>
</evidence>
<evidence type="ECO:0000313" key="1">
    <source>
        <dbReference type="EMBL" id="EIM74554.1"/>
    </source>
</evidence>
<dbReference type="STRING" id="1189621.A3SI_15588"/>
<gene>
    <name evidence="1" type="ORF">A3SI_15588</name>
</gene>
<organism evidence="1 2">
    <name type="scientific">Nitritalea halalkaliphila LW7</name>
    <dbReference type="NCBI Taxonomy" id="1189621"/>
    <lineage>
        <taxon>Bacteria</taxon>
        <taxon>Pseudomonadati</taxon>
        <taxon>Bacteroidota</taxon>
        <taxon>Cytophagia</taxon>
        <taxon>Cytophagales</taxon>
        <taxon>Cyclobacteriaceae</taxon>
        <taxon>Nitritalea</taxon>
    </lineage>
</organism>
<dbReference type="OrthoDB" id="9765926at2"/>
<dbReference type="EMBL" id="AJYA01000041">
    <property type="protein sequence ID" value="EIM74554.1"/>
    <property type="molecule type" value="Genomic_DNA"/>
</dbReference>
<reference evidence="1 2" key="1">
    <citation type="submission" date="2012-05" db="EMBL/GenBank/DDBJ databases">
        <title>Genome sequence of Nitritalea halalkaliphila LW7.</title>
        <authorList>
            <person name="Jangir P.K."/>
            <person name="Singh A."/>
            <person name="Shivaji S."/>
            <person name="Sharma R."/>
        </authorList>
    </citation>
    <scope>NUCLEOTIDE SEQUENCE [LARGE SCALE GENOMIC DNA]</scope>
    <source>
        <strain evidence="1 2">LW7</strain>
    </source>
</reference>